<dbReference type="InterPro" id="IPR036411">
    <property type="entry name" value="TorD-like_sf"/>
</dbReference>
<name>A0A2H9T5H9_9ZZZZ</name>
<accession>A0A2H9T5H9</accession>
<dbReference type="Pfam" id="PF02613">
    <property type="entry name" value="Nitrate_red_del"/>
    <property type="match status" value="1"/>
</dbReference>
<dbReference type="PIRSF" id="PIRSF004690">
    <property type="entry name" value="DmsD"/>
    <property type="match status" value="1"/>
</dbReference>
<proteinExistence type="predicted"/>
<sequence>MNSEQVEQMAQLEIACRFLYSALTHPPKQDFIYSLREDNLLNFWPVESPNKNVHEGLASMQHYLEGFHFSGSMQQLQDDFNALFIGPDSLKAAPWGSVYLSHEQLTFGESTLAVRRFYKKFNTVIYTGQQEPDDHLGLMLAFLSYLLQQGLQTIEQDEIAEFWLQACHEFLEEYTLTWSGRFLEIMKQASKTSFYQGVAALTMGTLEQLAALTGAHYRIVPLFR</sequence>
<gene>
    <name evidence="2" type="primary">dmsD</name>
    <name evidence="2" type="ORF">CI610_02591</name>
</gene>
<dbReference type="InterPro" id="IPR026269">
    <property type="entry name" value="DmsD-type"/>
</dbReference>
<dbReference type="Gene3D" id="1.10.3480.10">
    <property type="entry name" value="TorD-like"/>
    <property type="match status" value="1"/>
</dbReference>
<dbReference type="InterPro" id="IPR050289">
    <property type="entry name" value="TorD/DmsD_chaperones"/>
</dbReference>
<dbReference type="PANTHER" id="PTHR34227">
    <property type="entry name" value="CHAPERONE PROTEIN YCDY"/>
    <property type="match status" value="1"/>
</dbReference>
<organism evidence="2">
    <name type="scientific">invertebrate metagenome</name>
    <dbReference type="NCBI Taxonomy" id="1711999"/>
    <lineage>
        <taxon>unclassified sequences</taxon>
        <taxon>metagenomes</taxon>
        <taxon>organismal metagenomes</taxon>
    </lineage>
</organism>
<dbReference type="EMBL" id="NSIT01000176">
    <property type="protein sequence ID" value="PJE78467.1"/>
    <property type="molecule type" value="Genomic_DNA"/>
</dbReference>
<dbReference type="PANTHER" id="PTHR34227:SF13">
    <property type="entry name" value="TAT PROOFREADING CHAPERONE DMSD-RELATED"/>
    <property type="match status" value="1"/>
</dbReference>
<comment type="caution">
    <text evidence="2">The sequence shown here is derived from an EMBL/GenBank/DDBJ whole genome shotgun (WGS) entry which is preliminary data.</text>
</comment>
<evidence type="ECO:0000256" key="1">
    <source>
        <dbReference type="ARBA" id="ARBA00023186"/>
    </source>
</evidence>
<dbReference type="AlphaFoldDB" id="A0A2H9T5H9"/>
<keyword evidence="1" id="KW-0143">Chaperone</keyword>
<evidence type="ECO:0000313" key="2">
    <source>
        <dbReference type="EMBL" id="PJE78467.1"/>
    </source>
</evidence>
<dbReference type="SUPFAM" id="SSF89155">
    <property type="entry name" value="TorD-like"/>
    <property type="match status" value="1"/>
</dbReference>
<protein>
    <submittedName>
        <fullName evidence="2">Tat proofreading chaperone DmsD</fullName>
    </submittedName>
</protein>
<dbReference type="InterPro" id="IPR020945">
    <property type="entry name" value="DMSO/NO3_reduct_chaperone"/>
</dbReference>
<reference evidence="2" key="1">
    <citation type="journal article" date="2017" name="Appl. Environ. Microbiol.">
        <title>Molecular characterization of an Endozoicomonas-like organism causing infection in king scallop Pecten maximus L.</title>
        <authorList>
            <person name="Cano I."/>
            <person name="van Aerle R."/>
            <person name="Ross S."/>
            <person name="Verner-Jeffreys D.W."/>
            <person name="Paley R.K."/>
            <person name="Rimmer G."/>
            <person name="Ryder D."/>
            <person name="Hooper P."/>
            <person name="Stone D."/>
            <person name="Feist S.W."/>
        </authorList>
    </citation>
    <scope>NUCLEOTIDE SEQUENCE</scope>
</reference>